<dbReference type="InterPro" id="IPR036259">
    <property type="entry name" value="MFS_trans_sf"/>
</dbReference>
<dbReference type="GO" id="GO:0015791">
    <property type="term" value="P:polyol transmembrane transport"/>
    <property type="evidence" value="ECO:0007669"/>
    <property type="project" value="UniProtKB-ARBA"/>
</dbReference>
<keyword evidence="10" id="KW-0762">Sugar transport</keyword>
<dbReference type="PANTHER" id="PTHR48020:SF40">
    <property type="entry name" value="MAJOR FACILITATOR SUPERFAMILY (MFS) PROFILE DOMAIN-CONTAINING PROTEIN"/>
    <property type="match status" value="1"/>
</dbReference>
<dbReference type="SUPFAM" id="SSF103473">
    <property type="entry name" value="MFS general substrate transporter"/>
    <property type="match status" value="1"/>
</dbReference>
<feature type="transmembrane region" description="Helical" evidence="8">
    <location>
        <begin position="470"/>
        <end position="494"/>
    </location>
</feature>
<gene>
    <name evidence="10" type="ORF">K444DRAFT_616341</name>
</gene>
<evidence type="ECO:0000313" key="11">
    <source>
        <dbReference type="Proteomes" id="UP000235371"/>
    </source>
</evidence>
<comment type="subcellular location">
    <subcellularLocation>
        <location evidence="1">Membrane</location>
        <topology evidence="1">Multi-pass membrane protein</topology>
    </subcellularLocation>
</comment>
<dbReference type="PANTHER" id="PTHR48020">
    <property type="entry name" value="PROTON MYO-INOSITOL COTRANSPORTER"/>
    <property type="match status" value="1"/>
</dbReference>
<dbReference type="InParanoid" id="A0A2J6T0Q7"/>
<keyword evidence="5 8" id="KW-1133">Transmembrane helix</keyword>
<comment type="similarity">
    <text evidence="2">Belongs to the major facilitator superfamily. Sugar transporter (TC 2.A.1.1) family.</text>
</comment>
<evidence type="ECO:0000256" key="6">
    <source>
        <dbReference type="ARBA" id="ARBA00023136"/>
    </source>
</evidence>
<evidence type="ECO:0000256" key="7">
    <source>
        <dbReference type="SAM" id="MobiDB-lite"/>
    </source>
</evidence>
<evidence type="ECO:0000256" key="4">
    <source>
        <dbReference type="ARBA" id="ARBA00022692"/>
    </source>
</evidence>
<feature type="transmembrane region" description="Helical" evidence="8">
    <location>
        <begin position="223"/>
        <end position="244"/>
    </location>
</feature>
<dbReference type="GeneID" id="36588985"/>
<dbReference type="GO" id="GO:0015798">
    <property type="term" value="P:myo-inositol transport"/>
    <property type="evidence" value="ECO:0007669"/>
    <property type="project" value="UniProtKB-ARBA"/>
</dbReference>
<evidence type="ECO:0000256" key="5">
    <source>
        <dbReference type="ARBA" id="ARBA00022989"/>
    </source>
</evidence>
<organism evidence="10 11">
    <name type="scientific">Hyaloscypha bicolor E</name>
    <dbReference type="NCBI Taxonomy" id="1095630"/>
    <lineage>
        <taxon>Eukaryota</taxon>
        <taxon>Fungi</taxon>
        <taxon>Dikarya</taxon>
        <taxon>Ascomycota</taxon>
        <taxon>Pezizomycotina</taxon>
        <taxon>Leotiomycetes</taxon>
        <taxon>Helotiales</taxon>
        <taxon>Hyaloscyphaceae</taxon>
        <taxon>Hyaloscypha</taxon>
        <taxon>Hyaloscypha bicolor</taxon>
    </lineage>
</organism>
<evidence type="ECO:0000313" key="10">
    <source>
        <dbReference type="EMBL" id="PMD56513.1"/>
    </source>
</evidence>
<dbReference type="GO" id="GO:0022857">
    <property type="term" value="F:transmembrane transporter activity"/>
    <property type="evidence" value="ECO:0007669"/>
    <property type="project" value="InterPro"/>
</dbReference>
<evidence type="ECO:0000259" key="9">
    <source>
        <dbReference type="PROSITE" id="PS50850"/>
    </source>
</evidence>
<keyword evidence="4 8" id="KW-0812">Transmembrane</keyword>
<keyword evidence="3" id="KW-0813">Transport</keyword>
<feature type="transmembrane region" description="Helical" evidence="8">
    <location>
        <begin position="280"/>
        <end position="303"/>
    </location>
</feature>
<feature type="transmembrane region" description="Helical" evidence="8">
    <location>
        <begin position="501"/>
        <end position="524"/>
    </location>
</feature>
<dbReference type="NCBIfam" id="TIGR00879">
    <property type="entry name" value="SP"/>
    <property type="match status" value="1"/>
</dbReference>
<feature type="region of interest" description="Disordered" evidence="7">
    <location>
        <begin position="1"/>
        <end position="22"/>
    </location>
</feature>
<dbReference type="PRINTS" id="PR00171">
    <property type="entry name" value="SUGRTRNSPORT"/>
</dbReference>
<feature type="transmembrane region" description="Helical" evidence="8">
    <location>
        <begin position="530"/>
        <end position="548"/>
    </location>
</feature>
<dbReference type="PROSITE" id="PS00217">
    <property type="entry name" value="SUGAR_TRANSPORT_2"/>
    <property type="match status" value="1"/>
</dbReference>
<protein>
    <submittedName>
        <fullName evidence="10">MFS sugar transporter-like protein</fullName>
    </submittedName>
</protein>
<feature type="transmembrane region" description="Helical" evidence="8">
    <location>
        <begin position="569"/>
        <end position="592"/>
    </location>
</feature>
<feature type="transmembrane region" description="Helical" evidence="8">
    <location>
        <begin position="598"/>
        <end position="619"/>
    </location>
</feature>
<name>A0A2J6T0Q7_9HELO</name>
<feature type="domain" description="Major facilitator superfamily (MFS) profile" evidence="9">
    <location>
        <begin position="185"/>
        <end position="623"/>
    </location>
</feature>
<evidence type="ECO:0000256" key="2">
    <source>
        <dbReference type="ARBA" id="ARBA00010992"/>
    </source>
</evidence>
<proteinExistence type="inferred from homology"/>
<keyword evidence="11" id="KW-1185">Reference proteome</keyword>
<dbReference type="InterPro" id="IPR005829">
    <property type="entry name" value="Sugar_transporter_CS"/>
</dbReference>
<dbReference type="FunFam" id="1.20.1250.20:FF:000474">
    <property type="entry name" value="Sugar transporter, putative"/>
    <property type="match status" value="1"/>
</dbReference>
<keyword evidence="6 8" id="KW-0472">Membrane</keyword>
<dbReference type="PROSITE" id="PS50850">
    <property type="entry name" value="MFS"/>
    <property type="match status" value="1"/>
</dbReference>
<sequence>MCTTWNPSRSGRKRPGTPATGEVYNNLASLPRSGIWTKSSIADECSRSSQHFQRGRGSTMPGSKPSVTHVDGSSLDRSQDEKYRGLNIMESRPTQVNLNSNLEGRIQNPLAGISKTLLLQDVDDFATKHGLTDALPLLRKGALVAQDPNSYDEIGGAEALDDSEVDALRDEVLHKWKQSSFLYITVIMCSVGAAVQGWDQTGSNGANLSFPEYFHLDKDTTRGAFLIGLINAAPYLGSALGCWFSDPLNSFLGRRGTIFISANFCLWSVFGSAWTQTWQQLLICRILLGIGMGAKASTVPIYAAENSPASIRGALVMSWQLWTAFGIFLGFCANLAVANTGPISWRLQLGSAFIPAVPLVFGVYFCPESPRWYMKKGQYGKAYESLLRLRNHPIQAARDIYYIHSQLELEAEILGTNTYKTRFIELFTIPRLRRATVAATTVMLAQQMCGINVMAFYSSTVFVRAGASRITALWASFGFGLINFIFAFPAIWTIDTFGRRALLLFTFPNMAWSMLAVGLCSLISSAEKTHLALMAFFIYLFAAFYSPGEGPVPFTYSAEVFPLSHREVGMGWAVAMNLFWAAVVGIALPWMLNAMGTMGAFGFYAAMNVLALCMIFLWVPETKQRTLEELDYIFAVPTRIHIRYQLKTALPWWIKRYVLMRKGPGLEPLYHFDSPSGRTGTDQIYVHDRIREHHTSEVREGAAELPANGREMSQQGYVGWTTMNF</sequence>
<dbReference type="InterPro" id="IPR050814">
    <property type="entry name" value="Myo-inositol_Transporter"/>
</dbReference>
<feature type="transmembrane region" description="Helical" evidence="8">
    <location>
        <begin position="437"/>
        <end position="458"/>
    </location>
</feature>
<dbReference type="Gene3D" id="1.20.1250.20">
    <property type="entry name" value="MFS general substrate transporter like domains"/>
    <property type="match status" value="1"/>
</dbReference>
<feature type="transmembrane region" description="Helical" evidence="8">
    <location>
        <begin position="343"/>
        <end position="366"/>
    </location>
</feature>
<evidence type="ECO:0000256" key="3">
    <source>
        <dbReference type="ARBA" id="ARBA00022448"/>
    </source>
</evidence>
<feature type="transmembrane region" description="Helical" evidence="8">
    <location>
        <begin position="315"/>
        <end position="337"/>
    </location>
</feature>
<reference evidence="10 11" key="1">
    <citation type="submission" date="2016-04" db="EMBL/GenBank/DDBJ databases">
        <title>A degradative enzymes factory behind the ericoid mycorrhizal symbiosis.</title>
        <authorList>
            <consortium name="DOE Joint Genome Institute"/>
            <person name="Martino E."/>
            <person name="Morin E."/>
            <person name="Grelet G."/>
            <person name="Kuo A."/>
            <person name="Kohler A."/>
            <person name="Daghino S."/>
            <person name="Barry K."/>
            <person name="Choi C."/>
            <person name="Cichocki N."/>
            <person name="Clum A."/>
            <person name="Copeland A."/>
            <person name="Hainaut M."/>
            <person name="Haridas S."/>
            <person name="Labutti K."/>
            <person name="Lindquist E."/>
            <person name="Lipzen A."/>
            <person name="Khouja H.-R."/>
            <person name="Murat C."/>
            <person name="Ohm R."/>
            <person name="Olson A."/>
            <person name="Spatafora J."/>
            <person name="Veneault-Fourrey C."/>
            <person name="Henrissat B."/>
            <person name="Grigoriev I."/>
            <person name="Martin F."/>
            <person name="Perotto S."/>
        </authorList>
    </citation>
    <scope>NUCLEOTIDE SEQUENCE [LARGE SCALE GENOMIC DNA]</scope>
    <source>
        <strain evidence="10 11">E</strain>
    </source>
</reference>
<feature type="region of interest" description="Disordered" evidence="7">
    <location>
        <begin position="48"/>
        <end position="79"/>
    </location>
</feature>
<dbReference type="GO" id="GO:0016020">
    <property type="term" value="C:membrane"/>
    <property type="evidence" value="ECO:0007669"/>
    <property type="project" value="UniProtKB-SubCell"/>
</dbReference>
<dbReference type="STRING" id="1095630.A0A2J6T0Q7"/>
<dbReference type="AlphaFoldDB" id="A0A2J6T0Q7"/>
<evidence type="ECO:0000256" key="8">
    <source>
        <dbReference type="SAM" id="Phobius"/>
    </source>
</evidence>
<dbReference type="InterPro" id="IPR005828">
    <property type="entry name" value="MFS_sugar_transport-like"/>
</dbReference>
<dbReference type="Proteomes" id="UP000235371">
    <property type="component" value="Unassembled WGS sequence"/>
</dbReference>
<dbReference type="Pfam" id="PF00083">
    <property type="entry name" value="Sugar_tr"/>
    <property type="match status" value="1"/>
</dbReference>
<dbReference type="RefSeq" id="XP_024733417.1">
    <property type="nucleotide sequence ID" value="XM_024880908.1"/>
</dbReference>
<dbReference type="EMBL" id="KZ613848">
    <property type="protein sequence ID" value="PMD56513.1"/>
    <property type="molecule type" value="Genomic_DNA"/>
</dbReference>
<evidence type="ECO:0000256" key="1">
    <source>
        <dbReference type="ARBA" id="ARBA00004141"/>
    </source>
</evidence>
<feature type="transmembrane region" description="Helical" evidence="8">
    <location>
        <begin position="256"/>
        <end position="274"/>
    </location>
</feature>
<dbReference type="InterPro" id="IPR003663">
    <property type="entry name" value="Sugar/inositol_transpt"/>
</dbReference>
<accession>A0A2J6T0Q7</accession>
<dbReference type="InterPro" id="IPR020846">
    <property type="entry name" value="MFS_dom"/>
</dbReference>
<dbReference type="OrthoDB" id="5290825at2759"/>